<keyword evidence="3" id="KW-0813">Transport</keyword>
<evidence type="ECO:0000256" key="5">
    <source>
        <dbReference type="SAM" id="MobiDB-lite"/>
    </source>
</evidence>
<feature type="domain" description="Solute-binding protein family 5" evidence="7">
    <location>
        <begin position="108"/>
        <end position="458"/>
    </location>
</feature>
<evidence type="ECO:0000256" key="3">
    <source>
        <dbReference type="ARBA" id="ARBA00022448"/>
    </source>
</evidence>
<dbReference type="RefSeq" id="WP_185139238.1">
    <property type="nucleotide sequence ID" value="NZ_JACJVR010000120.1"/>
</dbReference>
<dbReference type="GO" id="GO:0042597">
    <property type="term" value="C:periplasmic space"/>
    <property type="evidence" value="ECO:0007669"/>
    <property type="project" value="UniProtKB-ARBA"/>
</dbReference>
<dbReference type="Gene3D" id="3.40.190.10">
    <property type="entry name" value="Periplasmic binding protein-like II"/>
    <property type="match status" value="1"/>
</dbReference>
<dbReference type="GO" id="GO:1904680">
    <property type="term" value="F:peptide transmembrane transporter activity"/>
    <property type="evidence" value="ECO:0007669"/>
    <property type="project" value="TreeGrafter"/>
</dbReference>
<dbReference type="PANTHER" id="PTHR30290">
    <property type="entry name" value="PERIPLASMIC BINDING COMPONENT OF ABC TRANSPORTER"/>
    <property type="match status" value="1"/>
</dbReference>
<dbReference type="Gene3D" id="3.10.105.10">
    <property type="entry name" value="Dipeptide-binding Protein, Domain 3"/>
    <property type="match status" value="1"/>
</dbReference>
<dbReference type="PANTHER" id="PTHR30290:SF9">
    <property type="entry name" value="OLIGOPEPTIDE-BINDING PROTEIN APPA"/>
    <property type="match status" value="1"/>
</dbReference>
<accession>A0A841UBI5</accession>
<comment type="caution">
    <text evidence="8">The sequence shown here is derived from an EMBL/GenBank/DDBJ whole genome shotgun (WGS) entry which is preliminary data.</text>
</comment>
<comment type="subcellular location">
    <subcellularLocation>
        <location evidence="1">Cell membrane</location>
        <topology evidence="1">Lipid-anchor</topology>
    </subcellularLocation>
</comment>
<evidence type="ECO:0000256" key="2">
    <source>
        <dbReference type="ARBA" id="ARBA00005695"/>
    </source>
</evidence>
<dbReference type="SUPFAM" id="SSF53850">
    <property type="entry name" value="Periplasmic binding protein-like II"/>
    <property type="match status" value="1"/>
</dbReference>
<feature type="signal peptide" evidence="6">
    <location>
        <begin position="1"/>
        <end position="34"/>
    </location>
</feature>
<reference evidence="8 9" key="1">
    <citation type="submission" date="2020-08" db="EMBL/GenBank/DDBJ databases">
        <title>Cohnella phylogeny.</title>
        <authorList>
            <person name="Dunlap C."/>
        </authorList>
    </citation>
    <scope>NUCLEOTIDE SEQUENCE [LARGE SCALE GENOMIC DNA]</scope>
    <source>
        <strain evidence="8 9">DSM 25239</strain>
    </source>
</reference>
<dbReference type="Proteomes" id="UP000553776">
    <property type="component" value="Unassembled WGS sequence"/>
</dbReference>
<evidence type="ECO:0000313" key="8">
    <source>
        <dbReference type="EMBL" id="MBB6695280.1"/>
    </source>
</evidence>
<dbReference type="EMBL" id="JACJVR010000120">
    <property type="protein sequence ID" value="MBB6695280.1"/>
    <property type="molecule type" value="Genomic_DNA"/>
</dbReference>
<feature type="chain" id="PRO_5039609414" evidence="6">
    <location>
        <begin position="35"/>
        <end position="543"/>
    </location>
</feature>
<proteinExistence type="inferred from homology"/>
<comment type="similarity">
    <text evidence="2">Belongs to the bacterial solute-binding protein 5 family.</text>
</comment>
<dbReference type="InterPro" id="IPR023765">
    <property type="entry name" value="SBP_5_CS"/>
</dbReference>
<dbReference type="InterPro" id="IPR030678">
    <property type="entry name" value="Peptide/Ni-bd"/>
</dbReference>
<name>A0A841UBI5_9BACL</name>
<dbReference type="AlphaFoldDB" id="A0A841UBI5"/>
<evidence type="ECO:0000256" key="6">
    <source>
        <dbReference type="SAM" id="SignalP"/>
    </source>
</evidence>
<keyword evidence="4 6" id="KW-0732">Signal</keyword>
<dbReference type="InterPro" id="IPR000914">
    <property type="entry name" value="SBP_5_dom"/>
</dbReference>
<dbReference type="GO" id="GO:0015833">
    <property type="term" value="P:peptide transport"/>
    <property type="evidence" value="ECO:0007669"/>
    <property type="project" value="TreeGrafter"/>
</dbReference>
<dbReference type="PROSITE" id="PS01040">
    <property type="entry name" value="SBP_BACTERIAL_5"/>
    <property type="match status" value="1"/>
</dbReference>
<dbReference type="Pfam" id="PF00496">
    <property type="entry name" value="SBP_bac_5"/>
    <property type="match status" value="1"/>
</dbReference>
<feature type="region of interest" description="Disordered" evidence="5">
    <location>
        <begin position="32"/>
        <end position="64"/>
    </location>
</feature>
<dbReference type="PROSITE" id="PS51257">
    <property type="entry name" value="PROKAR_LIPOPROTEIN"/>
    <property type="match status" value="1"/>
</dbReference>
<sequence>MSTLAARLHKPLRAGSLIAILAIALAGCSGSNNNANSSPSESQSPASSSASASASNSASEPSAAGGTFTYARPASVTSLDLHNQITANNAFAIDKVFEPLVAFDSEGKIVDWLAKSHEISPDGLTYTFVLRDGLKFSNGQEVKAEDAVFSLQRHLDVGGPLAIAAKVESLTAQDAHTLVIKLKEPYTPFISELSNFSNGILPKDFGGVSEEEFFKNPVGTGPFVVKQWDPAGDLTFAKNAYYWQEGKPYIDELVYKLVADDNQAINQLKAGEVDAIESVALQNVGELKQSQDIAVVANGSWVTEQLFFNTLDEHFSDVHVRRALALALDRDGLTNAVTFGYGKAATSLLPPAIPYNANDKVKALGFDTEAAKAELAKSKFPDGFSTKLLIASGNNARAQEAQIIQAAGKSIGIDIHIESVEFAAFRDRFFKYNFSAMINSGQADSPEANSILAFQTDPEGFSKSYWTHYTNDEVTKLLYEGQKTPDGDKRGEIYVQLQQILADEVPYIPLYYPDILKGVRSSVEGLVVLPNNSVRFQDVRLKG</sequence>
<dbReference type="InterPro" id="IPR039424">
    <property type="entry name" value="SBP_5"/>
</dbReference>
<dbReference type="GO" id="GO:0043190">
    <property type="term" value="C:ATP-binding cassette (ABC) transporter complex"/>
    <property type="evidence" value="ECO:0007669"/>
    <property type="project" value="InterPro"/>
</dbReference>
<dbReference type="CDD" id="cd00995">
    <property type="entry name" value="PBP2_NikA_DppA_OppA_like"/>
    <property type="match status" value="1"/>
</dbReference>
<protein>
    <submittedName>
        <fullName evidence="8">ABC transporter substrate-binding protein</fullName>
    </submittedName>
</protein>
<evidence type="ECO:0000313" key="9">
    <source>
        <dbReference type="Proteomes" id="UP000553776"/>
    </source>
</evidence>
<dbReference type="Gene3D" id="3.90.76.10">
    <property type="entry name" value="Dipeptide-binding Protein, Domain 1"/>
    <property type="match status" value="1"/>
</dbReference>
<keyword evidence="9" id="KW-1185">Reference proteome</keyword>
<organism evidence="8 9">
    <name type="scientific">Cohnella xylanilytica</name>
    <dbReference type="NCBI Taxonomy" id="557555"/>
    <lineage>
        <taxon>Bacteria</taxon>
        <taxon>Bacillati</taxon>
        <taxon>Bacillota</taxon>
        <taxon>Bacilli</taxon>
        <taxon>Bacillales</taxon>
        <taxon>Paenibacillaceae</taxon>
        <taxon>Cohnella</taxon>
    </lineage>
</organism>
<evidence type="ECO:0000259" key="7">
    <source>
        <dbReference type="Pfam" id="PF00496"/>
    </source>
</evidence>
<gene>
    <name evidence="8" type="ORF">H7B90_28180</name>
</gene>
<evidence type="ECO:0000256" key="4">
    <source>
        <dbReference type="ARBA" id="ARBA00022729"/>
    </source>
</evidence>
<evidence type="ECO:0000256" key="1">
    <source>
        <dbReference type="ARBA" id="ARBA00004193"/>
    </source>
</evidence>
<dbReference type="PIRSF" id="PIRSF002741">
    <property type="entry name" value="MppA"/>
    <property type="match status" value="1"/>
</dbReference>